<dbReference type="GO" id="GO:0005634">
    <property type="term" value="C:nucleus"/>
    <property type="evidence" value="ECO:0007669"/>
    <property type="project" value="UniProtKB-SubCell"/>
</dbReference>
<dbReference type="Proteomes" id="UP000483820">
    <property type="component" value="Chromosome V"/>
</dbReference>
<dbReference type="GO" id="GO:0000166">
    <property type="term" value="F:nucleotide binding"/>
    <property type="evidence" value="ECO:0007669"/>
    <property type="project" value="UniProtKB-KW"/>
</dbReference>
<dbReference type="CTD" id="78776926"/>
<comment type="similarity">
    <text evidence="1">Belongs to the DXO/Dom3Z family.</text>
</comment>
<dbReference type="PANTHER" id="PTHR12395">
    <property type="entry name" value="DOM-3 RELATED"/>
    <property type="match status" value="1"/>
</dbReference>
<dbReference type="EC" id="3.6.1.-" evidence="1"/>
<accession>A0A6A5GF82</accession>
<dbReference type="RefSeq" id="XP_053582481.1">
    <property type="nucleotide sequence ID" value="XM_053733568.1"/>
</dbReference>
<dbReference type="GO" id="GO:0110155">
    <property type="term" value="P:NAD-cap decapping"/>
    <property type="evidence" value="ECO:0007669"/>
    <property type="project" value="TreeGrafter"/>
</dbReference>
<sequence>MIDHLEQNNFKTIDLTSIHVSNPGVYDTNLDSFLDYIHRKGWNNNEKPHFVTNKNLLKSVAASKTNLIYACRMKGVTFMIIGGTNTPVSLGLGPVFEHIMTEKSNDEIEIKGVFEATVPREGGDSFRIYYSGQIDAVTKDEGDNIRHFELKLFENTKSGDEVFWDKVFWKNSGCIFYWQAFFGNCESLIFGFRTGKHRWNRIDPYHLYKITEMNVQDMPKKAAVKLENETWTVEDGEKNLLSLLTLVNKFVTSDKDCFVFEKNEIYSSGWIAKRDKKKIVSKFQSVIREKLCTVTRPSKFQ</sequence>
<keyword evidence="1" id="KW-0378">Hydrolase</keyword>
<dbReference type="PANTHER" id="PTHR12395:SF12">
    <property type="entry name" value="DECAPPING NUCLEASE"/>
    <property type="match status" value="1"/>
</dbReference>
<keyword evidence="1" id="KW-0547">Nucleotide-binding</keyword>
<dbReference type="GO" id="GO:0000956">
    <property type="term" value="P:nuclear-transcribed mRNA catabolic process"/>
    <property type="evidence" value="ECO:0007669"/>
    <property type="project" value="TreeGrafter"/>
</dbReference>
<gene>
    <name evidence="2" type="ORF">GCK72_020415</name>
</gene>
<comment type="function">
    <text evidence="1">Decapping enzyme for NAD-capped RNAs: specifically hydrolyzes the nicotinamide adenine dinucleotide (NAD) cap from a subset of RNAs by removing the entire NAD moiety from the 5'-end of an NAD-capped RNA.</text>
</comment>
<name>A0A6A5GF82_CAERE</name>
<proteinExistence type="inferred from homology"/>
<dbReference type="AlphaFoldDB" id="A0A6A5GF82"/>
<dbReference type="EMBL" id="WUAV01000005">
    <property type="protein sequence ID" value="KAF1753858.1"/>
    <property type="molecule type" value="Genomic_DNA"/>
</dbReference>
<keyword evidence="1" id="KW-0539">Nucleus</keyword>
<dbReference type="KEGG" id="crq:GCK72_020415"/>
<comment type="subcellular location">
    <subcellularLocation>
        <location evidence="1">Nucleus</location>
    </subcellularLocation>
</comment>
<evidence type="ECO:0000256" key="1">
    <source>
        <dbReference type="RuleBase" id="RU367113"/>
    </source>
</evidence>
<dbReference type="InterPro" id="IPR039039">
    <property type="entry name" value="RAI1-like_fam"/>
</dbReference>
<protein>
    <recommendedName>
        <fullName evidence="1">Decapping nuclease</fullName>
        <ecNumber evidence="1">3.6.1.-</ecNumber>
    </recommendedName>
</protein>
<dbReference type="GO" id="GO:0003723">
    <property type="term" value="F:RNA binding"/>
    <property type="evidence" value="ECO:0007669"/>
    <property type="project" value="UniProtKB-KW"/>
</dbReference>
<keyword evidence="1" id="KW-0479">Metal-binding</keyword>
<keyword evidence="1" id="KW-0694">RNA-binding</keyword>
<dbReference type="GO" id="GO:0004518">
    <property type="term" value="F:nuclease activity"/>
    <property type="evidence" value="ECO:0007669"/>
    <property type="project" value="UniProtKB-KW"/>
</dbReference>
<comment type="caution">
    <text evidence="2">The sequence shown here is derived from an EMBL/GenBank/DDBJ whole genome shotgun (WGS) entry which is preliminary data.</text>
</comment>
<evidence type="ECO:0000313" key="3">
    <source>
        <dbReference type="Proteomes" id="UP000483820"/>
    </source>
</evidence>
<evidence type="ECO:0000313" key="2">
    <source>
        <dbReference type="EMBL" id="KAF1753858.1"/>
    </source>
</evidence>
<dbReference type="GO" id="GO:0046872">
    <property type="term" value="F:metal ion binding"/>
    <property type="evidence" value="ECO:0007669"/>
    <property type="project" value="UniProtKB-KW"/>
</dbReference>
<dbReference type="GeneID" id="78776926"/>
<keyword evidence="1" id="KW-0540">Nuclease</keyword>
<organism evidence="2 3">
    <name type="scientific">Caenorhabditis remanei</name>
    <name type="common">Caenorhabditis vulgaris</name>
    <dbReference type="NCBI Taxonomy" id="31234"/>
    <lineage>
        <taxon>Eukaryota</taxon>
        <taxon>Metazoa</taxon>
        <taxon>Ecdysozoa</taxon>
        <taxon>Nematoda</taxon>
        <taxon>Chromadorea</taxon>
        <taxon>Rhabditida</taxon>
        <taxon>Rhabditina</taxon>
        <taxon>Rhabditomorpha</taxon>
        <taxon>Rhabditoidea</taxon>
        <taxon>Rhabditidae</taxon>
        <taxon>Peloderinae</taxon>
        <taxon>Caenorhabditis</taxon>
    </lineage>
</organism>
<comment type="cofactor">
    <cofactor evidence="1">
        <name>a divalent metal cation</name>
        <dbReference type="ChEBI" id="CHEBI:60240"/>
    </cofactor>
</comment>
<dbReference type="GO" id="GO:0005829">
    <property type="term" value="C:cytosol"/>
    <property type="evidence" value="ECO:0007669"/>
    <property type="project" value="TreeGrafter"/>
</dbReference>
<reference evidence="2 3" key="1">
    <citation type="submission" date="2019-12" db="EMBL/GenBank/DDBJ databases">
        <title>Chromosome-level assembly of the Caenorhabditis remanei genome.</title>
        <authorList>
            <person name="Teterina A.A."/>
            <person name="Willis J.H."/>
            <person name="Phillips P.C."/>
        </authorList>
    </citation>
    <scope>NUCLEOTIDE SEQUENCE [LARGE SCALE GENOMIC DNA]</scope>
    <source>
        <strain evidence="2 3">PX506</strain>
        <tissue evidence="2">Whole organism</tissue>
    </source>
</reference>
<dbReference type="GO" id="GO:0034353">
    <property type="term" value="F:mRNA 5'-diphosphatase activity"/>
    <property type="evidence" value="ECO:0007669"/>
    <property type="project" value="TreeGrafter"/>
</dbReference>